<feature type="region of interest" description="Disordered" evidence="1">
    <location>
        <begin position="122"/>
        <end position="203"/>
    </location>
</feature>
<evidence type="ECO:0000313" key="3">
    <source>
        <dbReference type="EnsemblMetazoa" id="AATE018749-PA.1"/>
    </source>
</evidence>
<name>A0A182JIL0_ANOAO</name>
<accession>A0A182JIL0</accession>
<protein>
    <submittedName>
        <fullName evidence="3">Uncharacterized protein</fullName>
    </submittedName>
</protein>
<sequence length="258" mass="28314">MGLTGKLILPLFGAVLLCGLIQASITTGYDDVNSLPPQEKRRIIRELLRAQKDIRRALLKVHYSLNGEEFEGDEEDEGIWNGCSDKELAGYRATMEEKTTLLGNGLKLANTLIDEIEKRVKPGHHGHHESGYGGPDYGNGYGPGDDGYGGGWGGGDYGQNGYGPPTRPPRPTLPPLTTTPETTSYRPTTESYETDDDDDDYYARNRGANRRYGRELSIDAVKGQDVKHEPAAVAENLEQSVIDGEVAEALDKLFDDKE</sequence>
<feature type="compositionally biased region" description="Pro residues" evidence="1">
    <location>
        <begin position="165"/>
        <end position="174"/>
    </location>
</feature>
<feature type="compositionally biased region" description="Low complexity" evidence="1">
    <location>
        <begin position="175"/>
        <end position="191"/>
    </location>
</feature>
<proteinExistence type="predicted"/>
<organism evidence="3">
    <name type="scientific">Anopheles atroparvus</name>
    <name type="common">European mosquito</name>
    <dbReference type="NCBI Taxonomy" id="41427"/>
    <lineage>
        <taxon>Eukaryota</taxon>
        <taxon>Metazoa</taxon>
        <taxon>Ecdysozoa</taxon>
        <taxon>Arthropoda</taxon>
        <taxon>Hexapoda</taxon>
        <taxon>Insecta</taxon>
        <taxon>Pterygota</taxon>
        <taxon>Neoptera</taxon>
        <taxon>Endopterygota</taxon>
        <taxon>Diptera</taxon>
        <taxon>Nematocera</taxon>
        <taxon>Culicoidea</taxon>
        <taxon>Culicidae</taxon>
        <taxon>Anophelinae</taxon>
        <taxon>Anopheles</taxon>
    </lineage>
</organism>
<feature type="signal peptide" evidence="2">
    <location>
        <begin position="1"/>
        <end position="23"/>
    </location>
</feature>
<feature type="chain" id="PRO_5043411015" evidence="2">
    <location>
        <begin position="24"/>
        <end position="258"/>
    </location>
</feature>
<reference evidence="3" key="1">
    <citation type="submission" date="2022-08" db="UniProtKB">
        <authorList>
            <consortium name="EnsemblMetazoa"/>
        </authorList>
    </citation>
    <scope>IDENTIFICATION</scope>
    <source>
        <strain evidence="3">EBRO</strain>
    </source>
</reference>
<feature type="compositionally biased region" description="Gly residues" evidence="1">
    <location>
        <begin position="131"/>
        <end position="161"/>
    </location>
</feature>
<keyword evidence="2" id="KW-0732">Signal</keyword>
<evidence type="ECO:0000256" key="2">
    <source>
        <dbReference type="SAM" id="SignalP"/>
    </source>
</evidence>
<dbReference type="EnsemblMetazoa" id="AATE018749-RA">
    <property type="protein sequence ID" value="AATE018749-PA.1"/>
    <property type="gene ID" value="AATE018749"/>
</dbReference>
<dbReference type="VEuPathDB" id="VectorBase:AATE018749"/>
<dbReference type="AlphaFoldDB" id="A0A182JIL0"/>
<evidence type="ECO:0000256" key="1">
    <source>
        <dbReference type="SAM" id="MobiDB-lite"/>
    </source>
</evidence>